<evidence type="ECO:0000256" key="1">
    <source>
        <dbReference type="ARBA" id="ARBA00004651"/>
    </source>
</evidence>
<dbReference type="EMBL" id="PYAX01000025">
    <property type="protein sequence ID" value="PSL47153.1"/>
    <property type="molecule type" value="Genomic_DNA"/>
</dbReference>
<reference evidence="8 9" key="1">
    <citation type="submission" date="2018-03" db="EMBL/GenBank/DDBJ databases">
        <title>Genomic Encyclopedia of Type Strains, Phase III (KMG-III): the genomes of soil and plant-associated and newly described type strains.</title>
        <authorList>
            <person name="Whitman W."/>
        </authorList>
    </citation>
    <scope>NUCLEOTIDE SEQUENCE [LARGE SCALE GENOMIC DNA]</scope>
    <source>
        <strain evidence="8 9">CGMCC 4.7097</strain>
    </source>
</reference>
<sequence length="90" mass="9281">MGILGWIVLGLIAGAIAKAIMPGKDPGGIIITMLLGIVGAIIGGFIGRAIFGSDIGSFFDLSTWLLAILGSLIVLGIYHVVTKRGHRAHS</sequence>
<keyword evidence="6 7" id="KW-0472">Membrane</keyword>
<dbReference type="PANTHER" id="PTHR33884:SF3">
    <property type="entry name" value="UPF0410 PROTEIN YMGE"/>
    <property type="match status" value="1"/>
</dbReference>
<feature type="transmembrane region" description="Helical" evidence="7">
    <location>
        <begin position="29"/>
        <end position="51"/>
    </location>
</feature>
<protein>
    <submittedName>
        <fullName evidence="8">Putative membrane protein YeaQ/YmgE (Transglycosylase-associated protein family)</fullName>
    </submittedName>
</protein>
<dbReference type="PANTHER" id="PTHR33884">
    <property type="entry name" value="UPF0410 PROTEIN YMGE"/>
    <property type="match status" value="1"/>
</dbReference>
<accession>A0A2P8HLQ3</accession>
<dbReference type="RefSeq" id="WP_106620231.1">
    <property type="nucleotide sequence ID" value="NZ_PYAX01000025.1"/>
</dbReference>
<keyword evidence="9" id="KW-1185">Reference proteome</keyword>
<gene>
    <name evidence="8" type="ORF">B0I31_12560</name>
</gene>
<comment type="caution">
    <text evidence="8">The sequence shown here is derived from an EMBL/GenBank/DDBJ whole genome shotgun (WGS) entry which is preliminary data.</text>
</comment>
<keyword evidence="5 7" id="KW-1133">Transmembrane helix</keyword>
<evidence type="ECO:0000313" key="9">
    <source>
        <dbReference type="Proteomes" id="UP000241118"/>
    </source>
</evidence>
<proteinExistence type="inferred from homology"/>
<dbReference type="GO" id="GO:0005886">
    <property type="term" value="C:plasma membrane"/>
    <property type="evidence" value="ECO:0007669"/>
    <property type="project" value="UniProtKB-SubCell"/>
</dbReference>
<keyword evidence="4 7" id="KW-0812">Transmembrane</keyword>
<comment type="similarity">
    <text evidence="2">Belongs to the UPF0410 family.</text>
</comment>
<evidence type="ECO:0000256" key="2">
    <source>
        <dbReference type="ARBA" id="ARBA00011006"/>
    </source>
</evidence>
<name>A0A2P8HLQ3_SACCR</name>
<dbReference type="Proteomes" id="UP000241118">
    <property type="component" value="Unassembled WGS sequence"/>
</dbReference>
<dbReference type="OrthoDB" id="9811343at2"/>
<evidence type="ECO:0000313" key="8">
    <source>
        <dbReference type="EMBL" id="PSL47153.1"/>
    </source>
</evidence>
<organism evidence="8 9">
    <name type="scientific">Saccharothrix carnea</name>
    <dbReference type="NCBI Taxonomy" id="1280637"/>
    <lineage>
        <taxon>Bacteria</taxon>
        <taxon>Bacillati</taxon>
        <taxon>Actinomycetota</taxon>
        <taxon>Actinomycetes</taxon>
        <taxon>Pseudonocardiales</taxon>
        <taxon>Pseudonocardiaceae</taxon>
        <taxon>Saccharothrix</taxon>
    </lineage>
</organism>
<evidence type="ECO:0000256" key="5">
    <source>
        <dbReference type="ARBA" id="ARBA00022989"/>
    </source>
</evidence>
<dbReference type="InterPro" id="IPR007341">
    <property type="entry name" value="Transgly_assoc"/>
</dbReference>
<dbReference type="AlphaFoldDB" id="A0A2P8HLQ3"/>
<keyword evidence="3" id="KW-1003">Cell membrane</keyword>
<comment type="subcellular location">
    <subcellularLocation>
        <location evidence="1">Cell membrane</location>
        <topology evidence="1">Multi-pass membrane protein</topology>
    </subcellularLocation>
</comment>
<dbReference type="Pfam" id="PF04226">
    <property type="entry name" value="Transgly_assoc"/>
    <property type="match status" value="1"/>
</dbReference>
<evidence type="ECO:0000256" key="6">
    <source>
        <dbReference type="ARBA" id="ARBA00023136"/>
    </source>
</evidence>
<feature type="transmembrane region" description="Helical" evidence="7">
    <location>
        <begin position="63"/>
        <end position="81"/>
    </location>
</feature>
<evidence type="ECO:0000256" key="7">
    <source>
        <dbReference type="SAM" id="Phobius"/>
    </source>
</evidence>
<evidence type="ECO:0000256" key="3">
    <source>
        <dbReference type="ARBA" id="ARBA00022475"/>
    </source>
</evidence>
<evidence type="ECO:0000256" key="4">
    <source>
        <dbReference type="ARBA" id="ARBA00022692"/>
    </source>
</evidence>